<evidence type="ECO:0000256" key="6">
    <source>
        <dbReference type="PROSITE-ProRule" id="PRU00076"/>
    </source>
</evidence>
<dbReference type="PRINTS" id="PR00020">
    <property type="entry name" value="MAMDOMAIN"/>
</dbReference>
<keyword evidence="8" id="KW-1133">Transmembrane helix</keyword>
<dbReference type="FunFam" id="2.10.25.10:FF:000255">
    <property type="entry name" value="Sushi, nidogen and EGF-like domains 1"/>
    <property type="match status" value="1"/>
</dbReference>
<feature type="transmembrane region" description="Helical" evidence="8">
    <location>
        <begin position="108"/>
        <end position="131"/>
    </location>
</feature>
<keyword evidence="8" id="KW-0812">Transmembrane</keyword>
<dbReference type="InterPro" id="IPR000998">
    <property type="entry name" value="MAM_dom"/>
</dbReference>
<dbReference type="PROSITE" id="PS50026">
    <property type="entry name" value="EGF_3"/>
    <property type="match status" value="2"/>
</dbReference>
<sequence>MAVNYKKGSRTYENEKFGRNVTVVEDEDDDQADYEEIAEYANKPPDEKKNENKYTDWNERGTNTATNSRSKKTLGNNKNENTKDIDLQLPTKQVLADVKVVRSIWRTACAVSAVVCVVLLLALGVVLGLMLSNKATPCSRSPCEHGGTCSVKGSGFSCACKNGFTGLQCESTPCVSYSCHNGGTCLLDKLQPNCTCKVGFTGVHCEIYVADFENSFDSMFIQDQNDDSNWTVHSGKTGSTNTGPFAAYKGVKYLYFETSSGTEGSIARLVSRSFIFESPGCLKFHYNMNGATIGALNVYQGNRRIWRKTGNQGNQWQLVELVLQANSCHCSKIYFEAVRGTSHTGDIAIDNVEVHLSRC</sequence>
<dbReference type="AlphaFoldDB" id="A0A8B6HFI7"/>
<feature type="disulfide bond" evidence="6">
    <location>
        <begin position="196"/>
        <end position="205"/>
    </location>
</feature>
<feature type="disulfide bond" evidence="6">
    <location>
        <begin position="160"/>
        <end position="169"/>
    </location>
</feature>
<feature type="domain" description="EGF-like" evidence="9">
    <location>
        <begin position="171"/>
        <end position="206"/>
    </location>
</feature>
<dbReference type="PROSITE" id="PS00022">
    <property type="entry name" value="EGF_1"/>
    <property type="match status" value="2"/>
</dbReference>
<dbReference type="Pfam" id="PF00629">
    <property type="entry name" value="MAM"/>
    <property type="match status" value="1"/>
</dbReference>
<proteinExistence type="predicted"/>
<evidence type="ECO:0000259" key="9">
    <source>
        <dbReference type="PROSITE" id="PS50026"/>
    </source>
</evidence>
<keyword evidence="2" id="KW-0732">Signal</keyword>
<evidence type="ECO:0000259" key="10">
    <source>
        <dbReference type="PROSITE" id="PS50060"/>
    </source>
</evidence>
<keyword evidence="3" id="KW-0677">Repeat</keyword>
<keyword evidence="8" id="KW-0472">Membrane</keyword>
<dbReference type="InterPro" id="IPR000742">
    <property type="entry name" value="EGF"/>
</dbReference>
<accession>A0A8B6HFI7</accession>
<dbReference type="InterPro" id="IPR013320">
    <property type="entry name" value="ConA-like_dom_sf"/>
</dbReference>
<dbReference type="PANTHER" id="PTHR23282:SF147">
    <property type="entry name" value="MAM DOMAIN-CONTAINING PROTEIN"/>
    <property type="match status" value="1"/>
</dbReference>
<keyword evidence="5" id="KW-0325">Glycoprotein</keyword>
<dbReference type="SUPFAM" id="SSF49899">
    <property type="entry name" value="Concanavalin A-like lectins/glucanases"/>
    <property type="match status" value="1"/>
</dbReference>
<dbReference type="CDD" id="cd06263">
    <property type="entry name" value="MAM"/>
    <property type="match status" value="1"/>
</dbReference>
<keyword evidence="4 6" id="KW-1015">Disulfide bond</keyword>
<reference evidence="11" key="1">
    <citation type="submission" date="2018-11" db="EMBL/GenBank/DDBJ databases">
        <authorList>
            <person name="Alioto T."/>
            <person name="Alioto T."/>
        </authorList>
    </citation>
    <scope>NUCLEOTIDE SEQUENCE</scope>
</reference>
<keyword evidence="1 6" id="KW-0245">EGF-like domain</keyword>
<gene>
    <name evidence="11" type="ORF">MGAL_10B033183</name>
</gene>
<dbReference type="PANTHER" id="PTHR23282">
    <property type="entry name" value="APICAL ENDOSOMAL GLYCOPROTEIN PRECURSOR"/>
    <property type="match status" value="1"/>
</dbReference>
<dbReference type="Pfam" id="PF00008">
    <property type="entry name" value="EGF"/>
    <property type="match status" value="2"/>
</dbReference>
<feature type="region of interest" description="Disordered" evidence="7">
    <location>
        <begin position="40"/>
        <end position="83"/>
    </location>
</feature>
<evidence type="ECO:0000256" key="5">
    <source>
        <dbReference type="ARBA" id="ARBA00023180"/>
    </source>
</evidence>
<dbReference type="Gene3D" id="2.10.25.10">
    <property type="entry name" value="Laminin"/>
    <property type="match status" value="2"/>
</dbReference>
<dbReference type="EMBL" id="UYJE01009956">
    <property type="protein sequence ID" value="VDI78355.1"/>
    <property type="molecule type" value="Genomic_DNA"/>
</dbReference>
<dbReference type="InterPro" id="IPR051560">
    <property type="entry name" value="MAM_domain-containing"/>
</dbReference>
<evidence type="ECO:0000256" key="2">
    <source>
        <dbReference type="ARBA" id="ARBA00022729"/>
    </source>
</evidence>
<evidence type="ECO:0000313" key="11">
    <source>
        <dbReference type="EMBL" id="VDI78355.1"/>
    </source>
</evidence>
<protein>
    <submittedName>
        <fullName evidence="11">Uncharacterized protein</fullName>
    </submittedName>
</protein>
<dbReference type="OrthoDB" id="412155at2759"/>
<evidence type="ECO:0000313" key="12">
    <source>
        <dbReference type="Proteomes" id="UP000596742"/>
    </source>
</evidence>
<comment type="caution">
    <text evidence="6">Lacks conserved residue(s) required for the propagation of feature annotation.</text>
</comment>
<evidence type="ECO:0000256" key="3">
    <source>
        <dbReference type="ARBA" id="ARBA00022737"/>
    </source>
</evidence>
<keyword evidence="12" id="KW-1185">Reference proteome</keyword>
<feature type="domain" description="EGF-like" evidence="9">
    <location>
        <begin position="134"/>
        <end position="170"/>
    </location>
</feature>
<dbReference type="PROSITE" id="PS01186">
    <property type="entry name" value="EGF_2"/>
    <property type="match status" value="2"/>
</dbReference>
<dbReference type="CDD" id="cd00054">
    <property type="entry name" value="EGF_CA"/>
    <property type="match status" value="2"/>
</dbReference>
<feature type="domain" description="MAM" evidence="10">
    <location>
        <begin position="208"/>
        <end position="359"/>
    </location>
</feature>
<evidence type="ECO:0000256" key="8">
    <source>
        <dbReference type="SAM" id="Phobius"/>
    </source>
</evidence>
<evidence type="ECO:0000256" key="7">
    <source>
        <dbReference type="SAM" id="MobiDB-lite"/>
    </source>
</evidence>
<feature type="compositionally biased region" description="Basic and acidic residues" evidence="7">
    <location>
        <begin position="44"/>
        <end position="59"/>
    </location>
</feature>
<dbReference type="PROSITE" id="PS50060">
    <property type="entry name" value="MAM_2"/>
    <property type="match status" value="1"/>
</dbReference>
<evidence type="ECO:0000256" key="1">
    <source>
        <dbReference type="ARBA" id="ARBA00022536"/>
    </source>
</evidence>
<dbReference type="SMART" id="SM00181">
    <property type="entry name" value="EGF"/>
    <property type="match status" value="2"/>
</dbReference>
<dbReference type="GO" id="GO:0016020">
    <property type="term" value="C:membrane"/>
    <property type="evidence" value="ECO:0007669"/>
    <property type="project" value="InterPro"/>
</dbReference>
<dbReference type="SUPFAM" id="SSF57196">
    <property type="entry name" value="EGF/Laminin"/>
    <property type="match status" value="2"/>
</dbReference>
<dbReference type="SMART" id="SM00137">
    <property type="entry name" value="MAM"/>
    <property type="match status" value="1"/>
</dbReference>
<comment type="caution">
    <text evidence="11">The sequence shown here is derived from an EMBL/GenBank/DDBJ whole genome shotgun (WGS) entry which is preliminary data.</text>
</comment>
<dbReference type="Gene3D" id="2.60.120.200">
    <property type="match status" value="1"/>
</dbReference>
<dbReference type="Proteomes" id="UP000596742">
    <property type="component" value="Unassembled WGS sequence"/>
</dbReference>
<organism evidence="11 12">
    <name type="scientific">Mytilus galloprovincialis</name>
    <name type="common">Mediterranean mussel</name>
    <dbReference type="NCBI Taxonomy" id="29158"/>
    <lineage>
        <taxon>Eukaryota</taxon>
        <taxon>Metazoa</taxon>
        <taxon>Spiralia</taxon>
        <taxon>Lophotrochozoa</taxon>
        <taxon>Mollusca</taxon>
        <taxon>Bivalvia</taxon>
        <taxon>Autobranchia</taxon>
        <taxon>Pteriomorphia</taxon>
        <taxon>Mytilida</taxon>
        <taxon>Mytiloidea</taxon>
        <taxon>Mytilidae</taxon>
        <taxon>Mytilinae</taxon>
        <taxon>Mytilus</taxon>
    </lineage>
</organism>
<evidence type="ECO:0000256" key="4">
    <source>
        <dbReference type="ARBA" id="ARBA00023157"/>
    </source>
</evidence>
<name>A0A8B6HFI7_MYTGA</name>
<feature type="compositionally biased region" description="Polar residues" evidence="7">
    <location>
        <begin position="60"/>
        <end position="79"/>
    </location>
</feature>